<gene>
    <name evidence="2" type="ORF">ORI27_15565</name>
</gene>
<protein>
    <submittedName>
        <fullName evidence="2">CoA transferase</fullName>
    </submittedName>
</protein>
<dbReference type="InterPro" id="IPR044855">
    <property type="entry name" value="CoA-Trfase_III_dom3_sf"/>
</dbReference>
<dbReference type="Proteomes" id="UP001300745">
    <property type="component" value="Unassembled WGS sequence"/>
</dbReference>
<proteinExistence type="predicted"/>
<dbReference type="Pfam" id="PF02515">
    <property type="entry name" value="CoA_transf_3"/>
    <property type="match status" value="1"/>
</dbReference>
<evidence type="ECO:0000313" key="2">
    <source>
        <dbReference type="EMBL" id="MCX2938125.1"/>
    </source>
</evidence>
<dbReference type="InterPro" id="IPR003673">
    <property type="entry name" value="CoA-Trfase_fam_III"/>
</dbReference>
<keyword evidence="2" id="KW-0808">Transferase</keyword>
<feature type="region of interest" description="Disordered" evidence="1">
    <location>
        <begin position="363"/>
        <end position="383"/>
    </location>
</feature>
<sequence length="399" mass="43136">MTSAAAPRDNRVNGFFGSLRVVEIGSWIAAPCASALMADLGAQVIKIEPRQGDPGRRFVSSTGGGADRSPAFELFNRGKRSLVLDIAAADDRDRLMNLLSTSDVLITNMRAGTLERAGLDPAAVLELCPRLVYASITGLGLRGPERDRASYDVGAFWARSGLLHQLTAPGNPPPHPAGGYGDSVTALAAFSAVLVALLERERTGRGQLVESSLLQSGTWLCAGDLGVQAAFGRVNRASHRTESRTPLVNSYQTSDGRWLFLQGVESVRHFPGICAAIGREDLCKDERFGSAKSMRTHRRELIAILDEEFSRRPFAEWADRLDAAGVWWQVVASPEEVLRDRQLAVNDMLHDVAVGRPTPMVTSPFTLRGTRTRPVGPAPDLGTDSEALIREIDAVSGRQ</sequence>
<dbReference type="PANTHER" id="PTHR48228:SF2">
    <property type="entry name" value="E-CINNAMOYL-COA:R-PHENYLLACTATE COA TRANSFERASE LARGE SUBUNIT"/>
    <property type="match status" value="1"/>
</dbReference>
<dbReference type="Gene3D" id="3.40.50.10540">
    <property type="entry name" value="Crotonobetainyl-coa:carnitine coa-transferase, domain 1"/>
    <property type="match status" value="1"/>
</dbReference>
<evidence type="ECO:0000313" key="3">
    <source>
        <dbReference type="Proteomes" id="UP001300745"/>
    </source>
</evidence>
<dbReference type="InterPro" id="IPR023606">
    <property type="entry name" value="CoA-Trfase_III_dom_1_sf"/>
</dbReference>
<organism evidence="2 3">
    <name type="scientific">Mycobacterium pinniadriaticum</name>
    <dbReference type="NCBI Taxonomy" id="2994102"/>
    <lineage>
        <taxon>Bacteria</taxon>
        <taxon>Bacillati</taxon>
        <taxon>Actinomycetota</taxon>
        <taxon>Actinomycetes</taxon>
        <taxon>Mycobacteriales</taxon>
        <taxon>Mycobacteriaceae</taxon>
        <taxon>Mycobacterium</taxon>
    </lineage>
</organism>
<dbReference type="SUPFAM" id="SSF89796">
    <property type="entry name" value="CoA-transferase family III (CaiB/BaiF)"/>
    <property type="match status" value="1"/>
</dbReference>
<accession>A0ABT3SGU7</accession>
<dbReference type="PANTHER" id="PTHR48228">
    <property type="entry name" value="SUCCINYL-COA--D-CITRAMALATE COA-TRANSFERASE"/>
    <property type="match status" value="1"/>
</dbReference>
<name>A0ABT3SGU7_9MYCO</name>
<comment type="caution">
    <text evidence="2">The sequence shown here is derived from an EMBL/GenBank/DDBJ whole genome shotgun (WGS) entry which is preliminary data.</text>
</comment>
<dbReference type="RefSeq" id="WP_265997949.1">
    <property type="nucleotide sequence ID" value="NZ_JAPJDN010000012.1"/>
</dbReference>
<dbReference type="Gene3D" id="3.30.1540.10">
    <property type="entry name" value="formyl-coa transferase, domain 3"/>
    <property type="match status" value="1"/>
</dbReference>
<dbReference type="InterPro" id="IPR050509">
    <property type="entry name" value="CoA-transferase_III"/>
</dbReference>
<reference evidence="2 3" key="1">
    <citation type="submission" date="2022-11" db="EMBL/GenBank/DDBJ databases">
        <title>Mycobacterium sp. nov.</title>
        <authorList>
            <person name="Papic B."/>
            <person name="Spicic S."/>
            <person name="Duvnjak S."/>
        </authorList>
    </citation>
    <scope>NUCLEOTIDE SEQUENCE [LARGE SCALE GENOMIC DNA]</scope>
    <source>
        <strain evidence="2 3">CVI_P4</strain>
    </source>
</reference>
<dbReference type="EMBL" id="JAPJDO010000012">
    <property type="protein sequence ID" value="MCX2938125.1"/>
    <property type="molecule type" value="Genomic_DNA"/>
</dbReference>
<keyword evidence="3" id="KW-1185">Reference proteome</keyword>
<dbReference type="GO" id="GO:0016740">
    <property type="term" value="F:transferase activity"/>
    <property type="evidence" value="ECO:0007669"/>
    <property type="project" value="UniProtKB-KW"/>
</dbReference>
<evidence type="ECO:0000256" key="1">
    <source>
        <dbReference type="SAM" id="MobiDB-lite"/>
    </source>
</evidence>